<evidence type="ECO:0000313" key="3">
    <source>
        <dbReference type="Proteomes" id="UP000499080"/>
    </source>
</evidence>
<comment type="caution">
    <text evidence="2">The sequence shown here is derived from an EMBL/GenBank/DDBJ whole genome shotgun (WGS) entry which is preliminary data.</text>
</comment>
<dbReference type="OrthoDB" id="7489153at2759"/>
<dbReference type="AlphaFoldDB" id="A0A4Y2UK66"/>
<protein>
    <submittedName>
        <fullName evidence="2">Uncharacterized protein</fullName>
    </submittedName>
</protein>
<evidence type="ECO:0000256" key="1">
    <source>
        <dbReference type="SAM" id="SignalP"/>
    </source>
</evidence>
<dbReference type="EMBL" id="BGPR01037752">
    <property type="protein sequence ID" value="GBO13435.1"/>
    <property type="molecule type" value="Genomic_DNA"/>
</dbReference>
<proteinExistence type="predicted"/>
<feature type="signal peptide" evidence="1">
    <location>
        <begin position="1"/>
        <end position="18"/>
    </location>
</feature>
<feature type="chain" id="PRO_5021233295" evidence="1">
    <location>
        <begin position="19"/>
        <end position="229"/>
    </location>
</feature>
<accession>A0A4Y2UK66</accession>
<keyword evidence="1" id="KW-0732">Signal</keyword>
<feature type="non-terminal residue" evidence="2">
    <location>
        <position position="1"/>
    </location>
</feature>
<sequence length="229" mass="26265">TMKVLLVLLLAGFALAAASPLYDLGQVGGFGDFGGDLDYFSDDKPTLEEVKEKLREKFNNFLQKVRDALKGGKDIKDEILKKGKEIKEKFKLLKEQLDKDGKDFIEKLIDHGRDYLKQVFEKLGVNDKRAIDYHVEAIMQADQNLFPAVMYMFDVLETWVDGPLAWSEWIFRGKDDMIQKLKDRFQEVVKKVKDAIEQGKSLKDGLETVRNFRSVLTTCINVRFTCGSK</sequence>
<gene>
    <name evidence="2" type="ORF">AVEN_64978_1</name>
</gene>
<name>A0A4Y2UK66_ARAVE</name>
<reference evidence="2 3" key="1">
    <citation type="journal article" date="2019" name="Sci. Rep.">
        <title>Orb-weaving spider Araneus ventricosus genome elucidates the spidroin gene catalogue.</title>
        <authorList>
            <person name="Kono N."/>
            <person name="Nakamura H."/>
            <person name="Ohtoshi R."/>
            <person name="Moran D.A.P."/>
            <person name="Shinohara A."/>
            <person name="Yoshida Y."/>
            <person name="Fujiwara M."/>
            <person name="Mori M."/>
            <person name="Tomita M."/>
            <person name="Arakawa K."/>
        </authorList>
    </citation>
    <scope>NUCLEOTIDE SEQUENCE [LARGE SCALE GENOMIC DNA]</scope>
</reference>
<dbReference type="Proteomes" id="UP000499080">
    <property type="component" value="Unassembled WGS sequence"/>
</dbReference>
<keyword evidence="3" id="KW-1185">Reference proteome</keyword>
<organism evidence="2 3">
    <name type="scientific">Araneus ventricosus</name>
    <name type="common">Orbweaver spider</name>
    <name type="synonym">Epeira ventricosa</name>
    <dbReference type="NCBI Taxonomy" id="182803"/>
    <lineage>
        <taxon>Eukaryota</taxon>
        <taxon>Metazoa</taxon>
        <taxon>Ecdysozoa</taxon>
        <taxon>Arthropoda</taxon>
        <taxon>Chelicerata</taxon>
        <taxon>Arachnida</taxon>
        <taxon>Araneae</taxon>
        <taxon>Araneomorphae</taxon>
        <taxon>Entelegynae</taxon>
        <taxon>Araneoidea</taxon>
        <taxon>Araneidae</taxon>
        <taxon>Araneus</taxon>
    </lineage>
</organism>
<evidence type="ECO:0000313" key="2">
    <source>
        <dbReference type="EMBL" id="GBO13435.1"/>
    </source>
</evidence>